<organism evidence="1 2">
    <name type="scientific">Trichinella pseudospiralis</name>
    <name type="common">Parasitic roundworm</name>
    <dbReference type="NCBI Taxonomy" id="6337"/>
    <lineage>
        <taxon>Eukaryota</taxon>
        <taxon>Metazoa</taxon>
        <taxon>Ecdysozoa</taxon>
        <taxon>Nematoda</taxon>
        <taxon>Enoplea</taxon>
        <taxon>Dorylaimia</taxon>
        <taxon>Trichinellida</taxon>
        <taxon>Trichinellidae</taxon>
        <taxon>Trichinella</taxon>
    </lineage>
</organism>
<dbReference type="Proteomes" id="UP000054995">
    <property type="component" value="Unassembled WGS sequence"/>
</dbReference>
<reference evidence="1 2" key="1">
    <citation type="submission" date="2015-01" db="EMBL/GenBank/DDBJ databases">
        <title>Evolution of Trichinella species and genotypes.</title>
        <authorList>
            <person name="Korhonen P.K."/>
            <person name="Edoardo P."/>
            <person name="Giuseppe L.R."/>
            <person name="Gasser R.B."/>
        </authorList>
    </citation>
    <scope>NUCLEOTIDE SEQUENCE [LARGE SCALE GENOMIC DNA]</scope>
    <source>
        <strain evidence="1">ISS470</strain>
    </source>
</reference>
<evidence type="ECO:0000313" key="2">
    <source>
        <dbReference type="Proteomes" id="UP000054995"/>
    </source>
</evidence>
<gene>
    <name evidence="1" type="ORF">T4D_842</name>
</gene>
<dbReference type="EMBL" id="JYDT01000090">
    <property type="protein sequence ID" value="KRY85481.1"/>
    <property type="molecule type" value="Genomic_DNA"/>
</dbReference>
<accession>A0A0V1FHJ1</accession>
<evidence type="ECO:0000313" key="1">
    <source>
        <dbReference type="EMBL" id="KRY85481.1"/>
    </source>
</evidence>
<protein>
    <submittedName>
        <fullName evidence="1">Uncharacterized protein</fullName>
    </submittedName>
</protein>
<keyword evidence="2" id="KW-1185">Reference proteome</keyword>
<comment type="caution">
    <text evidence="1">The sequence shown here is derived from an EMBL/GenBank/DDBJ whole genome shotgun (WGS) entry which is preliminary data.</text>
</comment>
<sequence length="179" mass="19980">MKELIRISLKMSLTMERTEHAETSNSKRFFIKITRNLVDLEGDHQQTADKTSFKGEYFEMFRKITAPALPGGFLLCNRHTFASLALNDKKLIPYCSLLLSRWKIGSNRNYAALTHTGLHDNRVNLSFLIIAARATYTRTATVVTSNDAADDDTPLCIVYYPVESVCKLSTAGGALLIGT</sequence>
<proteinExistence type="predicted"/>
<dbReference type="AlphaFoldDB" id="A0A0V1FHJ1"/>
<name>A0A0V1FHJ1_TRIPS</name>